<comment type="caution">
    <text evidence="4">The sequence shown here is derived from an EMBL/GenBank/DDBJ whole genome shotgun (WGS) entry which is preliminary data.</text>
</comment>
<organism evidence="4 5">
    <name type="scientific">Candidatus Falkowbacteria bacterium RIFCSPLOWO2_12_FULL_45_13</name>
    <dbReference type="NCBI Taxonomy" id="1797991"/>
    <lineage>
        <taxon>Bacteria</taxon>
        <taxon>Candidatus Falkowiibacteriota</taxon>
    </lineage>
</organism>
<keyword evidence="1" id="KW-0175">Coiled coil</keyword>
<feature type="compositionally biased region" description="Basic and acidic residues" evidence="2">
    <location>
        <begin position="92"/>
        <end position="150"/>
    </location>
</feature>
<accession>A0A1F5SW84</accession>
<reference evidence="4 5" key="1">
    <citation type="journal article" date="2016" name="Nat. Commun.">
        <title>Thousands of microbial genomes shed light on interconnected biogeochemical processes in an aquifer system.</title>
        <authorList>
            <person name="Anantharaman K."/>
            <person name="Brown C.T."/>
            <person name="Hug L.A."/>
            <person name="Sharon I."/>
            <person name="Castelle C.J."/>
            <person name="Probst A.J."/>
            <person name="Thomas B.C."/>
            <person name="Singh A."/>
            <person name="Wilkins M.J."/>
            <person name="Karaoz U."/>
            <person name="Brodie E.L."/>
            <person name="Williams K.H."/>
            <person name="Hubbard S.S."/>
            <person name="Banfield J.F."/>
        </authorList>
    </citation>
    <scope>NUCLEOTIDE SEQUENCE [LARGE SCALE GENOMIC DNA]</scope>
</reference>
<protein>
    <recommendedName>
        <fullName evidence="6">PpiC domain-containing protein</fullName>
    </recommendedName>
</protein>
<keyword evidence="3" id="KW-0812">Transmembrane</keyword>
<evidence type="ECO:0000313" key="5">
    <source>
        <dbReference type="Proteomes" id="UP000176915"/>
    </source>
</evidence>
<keyword evidence="3" id="KW-0472">Membrane</keyword>
<evidence type="ECO:0000256" key="1">
    <source>
        <dbReference type="SAM" id="Coils"/>
    </source>
</evidence>
<dbReference type="Proteomes" id="UP000176915">
    <property type="component" value="Unassembled WGS sequence"/>
</dbReference>
<keyword evidence="3" id="KW-1133">Transmembrane helix</keyword>
<feature type="transmembrane region" description="Helical" evidence="3">
    <location>
        <begin position="345"/>
        <end position="368"/>
    </location>
</feature>
<dbReference type="EMBL" id="MFFY01000039">
    <property type="protein sequence ID" value="OGF30746.1"/>
    <property type="molecule type" value="Genomic_DNA"/>
</dbReference>
<name>A0A1F5SW84_9BACT</name>
<dbReference type="AlphaFoldDB" id="A0A1F5SW84"/>
<evidence type="ECO:0000256" key="3">
    <source>
        <dbReference type="SAM" id="Phobius"/>
    </source>
</evidence>
<sequence>MDKSLDGIKKLSPEDIKKYRKIVLNYIGEKDTARAGEKPAAQGSAPLRKMDGIIFNKISSLGRQNSVELKKLSIGEGFLSGPSNPSAGGLTGKKEKPVRTNFLDNDRLKEAIRRQAEERRRIKEEERQRQLKKEQVEKDQLEQAEKQEQEKIRLEEERVRQEKIKQKEIGRAEAVKKWEEKMRLKEREKEEKRRIGENIKLKKEKVRQEKIRQMEIDKRERETAEKKRLEQAEIARREELKKAEIAEQVKCQAEETEKAEETKRWQEKIKLKELADEEKRRIKENLRLEKMKRQEEIKRIKRENKIKKRAEREKIRFKRRWAWRKFKKNFNLEAAEFYSVMRRNIIYIISLAALVLAIIYLIFCIAALRFKIDNNLISQILNYLPVPAVITNQGVISYNDFQNIENKNYLGFNLSEKKKYLASWLVRRRLIQKYGLPVSAPADDLAVKFVLDRDFNQVGLYRMEKISDLLKGQDSFEQLGKYADEYNNGVYYNLGQAGEKFGSAAGELAVDQISQIIPRADGYYILKRINDKDNLLGIKYLFIKARTLDQHVAEKSEKIKAFVLAD</sequence>
<evidence type="ECO:0000256" key="2">
    <source>
        <dbReference type="SAM" id="MobiDB-lite"/>
    </source>
</evidence>
<feature type="region of interest" description="Disordered" evidence="2">
    <location>
        <begin position="75"/>
        <end position="150"/>
    </location>
</feature>
<evidence type="ECO:0008006" key="6">
    <source>
        <dbReference type="Google" id="ProtNLM"/>
    </source>
</evidence>
<proteinExistence type="predicted"/>
<gene>
    <name evidence="4" type="ORF">A3H09_01025</name>
</gene>
<evidence type="ECO:0000313" key="4">
    <source>
        <dbReference type="EMBL" id="OGF30746.1"/>
    </source>
</evidence>
<feature type="coiled-coil region" evidence="1">
    <location>
        <begin position="274"/>
        <end position="320"/>
    </location>
</feature>